<evidence type="ECO:0000313" key="2">
    <source>
        <dbReference type="EMBL" id="QDT52643.1"/>
    </source>
</evidence>
<evidence type="ECO:0000256" key="1">
    <source>
        <dbReference type="SAM" id="MobiDB-lite"/>
    </source>
</evidence>
<organism evidence="2 3">
    <name type="scientific">Caulifigura coniformis</name>
    <dbReference type="NCBI Taxonomy" id="2527983"/>
    <lineage>
        <taxon>Bacteria</taxon>
        <taxon>Pseudomonadati</taxon>
        <taxon>Planctomycetota</taxon>
        <taxon>Planctomycetia</taxon>
        <taxon>Planctomycetales</taxon>
        <taxon>Planctomycetaceae</taxon>
        <taxon>Caulifigura</taxon>
    </lineage>
</organism>
<dbReference type="InParanoid" id="A0A517S958"/>
<proteinExistence type="predicted"/>
<gene>
    <name evidence="2" type="ORF">Pan44_06550</name>
</gene>
<sequence length="116" mass="13276">MNHNATADSRRLIDFQADGWIRTSFVDGASVPNVANGRWWVEENQVIVLASSGSPARRIWNDLQILLIRATGRPEPWDIDRYEVVASSPEELRLRFRPHPGQKGEDEDWVLTRPAQ</sequence>
<dbReference type="RefSeq" id="WP_145027174.1">
    <property type="nucleotide sequence ID" value="NZ_CP036271.1"/>
</dbReference>
<dbReference type="Proteomes" id="UP000315700">
    <property type="component" value="Chromosome"/>
</dbReference>
<name>A0A517S958_9PLAN</name>
<dbReference type="KEGG" id="ccos:Pan44_06550"/>
<feature type="region of interest" description="Disordered" evidence="1">
    <location>
        <begin position="96"/>
        <end position="116"/>
    </location>
</feature>
<evidence type="ECO:0000313" key="3">
    <source>
        <dbReference type="Proteomes" id="UP000315700"/>
    </source>
</evidence>
<keyword evidence="3" id="KW-1185">Reference proteome</keyword>
<accession>A0A517S958</accession>
<protein>
    <submittedName>
        <fullName evidence="2">Uncharacterized protein</fullName>
    </submittedName>
</protein>
<dbReference type="AlphaFoldDB" id="A0A517S958"/>
<dbReference type="EMBL" id="CP036271">
    <property type="protein sequence ID" value="QDT52643.1"/>
    <property type="molecule type" value="Genomic_DNA"/>
</dbReference>
<reference evidence="2 3" key="1">
    <citation type="submission" date="2019-02" db="EMBL/GenBank/DDBJ databases">
        <title>Deep-cultivation of Planctomycetes and their phenomic and genomic characterization uncovers novel biology.</title>
        <authorList>
            <person name="Wiegand S."/>
            <person name="Jogler M."/>
            <person name="Boedeker C."/>
            <person name="Pinto D."/>
            <person name="Vollmers J."/>
            <person name="Rivas-Marin E."/>
            <person name="Kohn T."/>
            <person name="Peeters S.H."/>
            <person name="Heuer A."/>
            <person name="Rast P."/>
            <person name="Oberbeckmann S."/>
            <person name="Bunk B."/>
            <person name="Jeske O."/>
            <person name="Meyerdierks A."/>
            <person name="Storesund J.E."/>
            <person name="Kallscheuer N."/>
            <person name="Luecker S."/>
            <person name="Lage O.M."/>
            <person name="Pohl T."/>
            <person name="Merkel B.J."/>
            <person name="Hornburger P."/>
            <person name="Mueller R.-W."/>
            <person name="Bruemmer F."/>
            <person name="Labrenz M."/>
            <person name="Spormann A.M."/>
            <person name="Op den Camp H."/>
            <person name="Overmann J."/>
            <person name="Amann R."/>
            <person name="Jetten M.S.M."/>
            <person name="Mascher T."/>
            <person name="Medema M.H."/>
            <person name="Devos D.P."/>
            <person name="Kaster A.-K."/>
            <person name="Ovreas L."/>
            <person name="Rohde M."/>
            <person name="Galperin M.Y."/>
            <person name="Jogler C."/>
        </authorList>
    </citation>
    <scope>NUCLEOTIDE SEQUENCE [LARGE SCALE GENOMIC DNA]</scope>
    <source>
        <strain evidence="2 3">Pan44</strain>
    </source>
</reference>